<protein>
    <recommendedName>
        <fullName evidence="4">FLYWCH-type domain-containing protein</fullName>
    </recommendedName>
</protein>
<dbReference type="InterPro" id="IPR007588">
    <property type="entry name" value="Znf_FLYWCH"/>
</dbReference>
<keyword evidence="2" id="KW-0863">Zinc-finger</keyword>
<accession>A0A4C1WMM7</accession>
<comment type="caution">
    <text evidence="5">The sequence shown here is derived from an EMBL/GenBank/DDBJ whole genome shotgun (WGS) entry which is preliminary data.</text>
</comment>
<evidence type="ECO:0000313" key="6">
    <source>
        <dbReference type="Proteomes" id="UP000299102"/>
    </source>
</evidence>
<organism evidence="5 6">
    <name type="scientific">Eumeta variegata</name>
    <name type="common">Bagworm moth</name>
    <name type="synonym">Eumeta japonica</name>
    <dbReference type="NCBI Taxonomy" id="151549"/>
    <lineage>
        <taxon>Eukaryota</taxon>
        <taxon>Metazoa</taxon>
        <taxon>Ecdysozoa</taxon>
        <taxon>Arthropoda</taxon>
        <taxon>Hexapoda</taxon>
        <taxon>Insecta</taxon>
        <taxon>Pterygota</taxon>
        <taxon>Neoptera</taxon>
        <taxon>Endopterygota</taxon>
        <taxon>Lepidoptera</taxon>
        <taxon>Glossata</taxon>
        <taxon>Ditrysia</taxon>
        <taxon>Tineoidea</taxon>
        <taxon>Psychidae</taxon>
        <taxon>Oiketicinae</taxon>
        <taxon>Eumeta</taxon>
    </lineage>
</organism>
<name>A0A4C1WMM7_EUMVA</name>
<sequence length="150" mass="17964">MIRSRRGQMLMLFQSYTYYKRSRTRQGWRWDCSTHNSKDCRAKIYTNEENDITEITGNHTHEPPKFHITSKVQPIQLTNGRMLLMLNGYTFWCARKLKDRQRWVCSSSSGRKCRVVIYVTNQYQLLHISNEHLHEPPIYVQTEQGFYVKA</sequence>
<dbReference type="GO" id="GO:0008270">
    <property type="term" value="F:zinc ion binding"/>
    <property type="evidence" value="ECO:0007669"/>
    <property type="project" value="UniProtKB-KW"/>
</dbReference>
<evidence type="ECO:0000256" key="2">
    <source>
        <dbReference type="ARBA" id="ARBA00022771"/>
    </source>
</evidence>
<proteinExistence type="predicted"/>
<keyword evidence="6" id="KW-1185">Reference proteome</keyword>
<evidence type="ECO:0000259" key="4">
    <source>
        <dbReference type="Pfam" id="PF04500"/>
    </source>
</evidence>
<reference evidence="5 6" key="1">
    <citation type="journal article" date="2019" name="Commun. Biol.">
        <title>The bagworm genome reveals a unique fibroin gene that provides high tensile strength.</title>
        <authorList>
            <person name="Kono N."/>
            <person name="Nakamura H."/>
            <person name="Ohtoshi R."/>
            <person name="Tomita M."/>
            <person name="Numata K."/>
            <person name="Arakawa K."/>
        </authorList>
    </citation>
    <scope>NUCLEOTIDE SEQUENCE [LARGE SCALE GENOMIC DNA]</scope>
</reference>
<evidence type="ECO:0000256" key="3">
    <source>
        <dbReference type="ARBA" id="ARBA00022833"/>
    </source>
</evidence>
<dbReference type="OrthoDB" id="7739108at2759"/>
<keyword evidence="1" id="KW-0479">Metal-binding</keyword>
<dbReference type="Gene3D" id="2.20.25.240">
    <property type="match status" value="2"/>
</dbReference>
<keyword evidence="3" id="KW-0862">Zinc</keyword>
<dbReference type="AlphaFoldDB" id="A0A4C1WMM7"/>
<dbReference type="Proteomes" id="UP000299102">
    <property type="component" value="Unassembled WGS sequence"/>
</dbReference>
<evidence type="ECO:0000313" key="5">
    <source>
        <dbReference type="EMBL" id="GBP52273.1"/>
    </source>
</evidence>
<dbReference type="Pfam" id="PF04500">
    <property type="entry name" value="FLYWCH"/>
    <property type="match status" value="2"/>
</dbReference>
<feature type="domain" description="FLYWCH-type" evidence="4">
    <location>
        <begin position="1"/>
        <end position="61"/>
    </location>
</feature>
<dbReference type="EMBL" id="BGZK01000599">
    <property type="protein sequence ID" value="GBP52273.1"/>
    <property type="molecule type" value="Genomic_DNA"/>
</dbReference>
<feature type="domain" description="FLYWCH-type" evidence="4">
    <location>
        <begin position="78"/>
        <end position="134"/>
    </location>
</feature>
<gene>
    <name evidence="5" type="ORF">EVAR_9185_1</name>
</gene>
<evidence type="ECO:0000256" key="1">
    <source>
        <dbReference type="ARBA" id="ARBA00022723"/>
    </source>
</evidence>